<name>A0A2M7MF62_9BACT</name>
<dbReference type="Gene3D" id="3.30.1380.20">
    <property type="entry name" value="Trafficking protein particle complex subunit 3"/>
    <property type="match status" value="1"/>
</dbReference>
<organism evidence="1 2">
    <name type="scientific">Candidatus Nealsonbacteria bacterium CG_4_10_14_3_um_filter_36_16</name>
    <dbReference type="NCBI Taxonomy" id="1974685"/>
    <lineage>
        <taxon>Bacteria</taxon>
        <taxon>Candidatus Nealsoniibacteriota</taxon>
    </lineage>
</organism>
<comment type="caution">
    <text evidence="1">The sequence shown here is derived from an EMBL/GenBank/DDBJ whole genome shotgun (WGS) entry which is preliminary data.</text>
</comment>
<evidence type="ECO:0000313" key="1">
    <source>
        <dbReference type="EMBL" id="PIX88306.1"/>
    </source>
</evidence>
<protein>
    <recommendedName>
        <fullName evidence="3">4-vinyl reductase 4VR domain-containing protein</fullName>
    </recommendedName>
</protein>
<accession>A0A2M7MF62</accession>
<proteinExistence type="predicted"/>
<sequence>MNKNQQRIAKEEADKLMAIPGNVRGAVILADLEYARRKGGIEVIKKIKERLKELGYPVDVEEIKPMEKYPEALSVLIILLVKEVLNLTDEEIFEMGGAAIKLSPFIKILTKYFVSAKRIFEESPKYWEKYFDFGKMEPIEFNGKEGYTILRVIGYKFHPIICIYHKGYFTQVARIATGKKVIKIEETKCVYRGDPYHEYFVSWK</sequence>
<evidence type="ECO:0008006" key="3">
    <source>
        <dbReference type="Google" id="ProtNLM"/>
    </source>
</evidence>
<dbReference type="EMBL" id="PFJR01000028">
    <property type="protein sequence ID" value="PIX88306.1"/>
    <property type="molecule type" value="Genomic_DNA"/>
</dbReference>
<dbReference type="AlphaFoldDB" id="A0A2M7MF62"/>
<evidence type="ECO:0000313" key="2">
    <source>
        <dbReference type="Proteomes" id="UP000230064"/>
    </source>
</evidence>
<gene>
    <name evidence="1" type="ORF">COZ30_01165</name>
</gene>
<dbReference type="InterPro" id="IPR024096">
    <property type="entry name" value="NO_sig/Golgi_transp_ligand-bd"/>
</dbReference>
<dbReference type="SUPFAM" id="SSF111126">
    <property type="entry name" value="Ligand-binding domain in the NO signalling and Golgi transport"/>
    <property type="match status" value="1"/>
</dbReference>
<dbReference type="Proteomes" id="UP000230064">
    <property type="component" value="Unassembled WGS sequence"/>
</dbReference>
<reference evidence="2" key="1">
    <citation type="submission" date="2017-09" db="EMBL/GenBank/DDBJ databases">
        <title>Depth-based differentiation of microbial function through sediment-hosted aquifers and enrichment of novel symbionts in the deep terrestrial subsurface.</title>
        <authorList>
            <person name="Probst A.J."/>
            <person name="Ladd B."/>
            <person name="Jarett J.K."/>
            <person name="Geller-Mcgrath D.E."/>
            <person name="Sieber C.M.K."/>
            <person name="Emerson J.B."/>
            <person name="Anantharaman K."/>
            <person name="Thomas B.C."/>
            <person name="Malmstrom R."/>
            <person name="Stieglmeier M."/>
            <person name="Klingl A."/>
            <person name="Woyke T."/>
            <person name="Ryan C.M."/>
            <person name="Banfield J.F."/>
        </authorList>
    </citation>
    <scope>NUCLEOTIDE SEQUENCE [LARGE SCALE GENOMIC DNA]</scope>
</reference>